<dbReference type="Pfam" id="PF14341">
    <property type="entry name" value="PilX_N"/>
    <property type="match status" value="1"/>
</dbReference>
<sequence>MAKHHLVKQQGVVLVISLIMLLIMTILAISSMSTTILEEKMSGNFKDRNMAFQAAEAGLRAGESYLRTTPVLPVFDGSGGLYLPTTLGLPRWKPDNWASINSREYICTLSGVTTAPRYIIEELLPVNEPGGSLEAGVAAESRYYRITSKAFGGTESSFVMLQTTYKR</sequence>
<reference evidence="4" key="1">
    <citation type="journal article" date="2015" name="Nature">
        <title>Complex archaea that bridge the gap between prokaryotes and eukaryotes.</title>
        <authorList>
            <person name="Spang A."/>
            <person name="Saw J.H."/>
            <person name="Jorgensen S.L."/>
            <person name="Zaremba-Niedzwiedzka K."/>
            <person name="Martijn J."/>
            <person name="Lind A.E."/>
            <person name="van Eijk R."/>
            <person name="Schleper C."/>
            <person name="Guy L."/>
            <person name="Ettema T.J."/>
        </authorList>
    </citation>
    <scope>NUCLEOTIDE SEQUENCE</scope>
</reference>
<comment type="caution">
    <text evidence="4">The sequence shown here is derived from an EMBL/GenBank/DDBJ whole genome shotgun (WGS) entry which is preliminary data.</text>
</comment>
<dbReference type="InterPro" id="IPR025746">
    <property type="entry name" value="PilX_N_dom"/>
</dbReference>
<evidence type="ECO:0000256" key="1">
    <source>
        <dbReference type="SAM" id="Phobius"/>
    </source>
</evidence>
<gene>
    <name evidence="4" type="ORF">LCGC14_0553940</name>
</gene>
<feature type="domain" description="PilX/PilW C-terminal" evidence="2">
    <location>
        <begin position="97"/>
        <end position="166"/>
    </location>
</feature>
<dbReference type="AlphaFoldDB" id="A0A0F9UX86"/>
<evidence type="ECO:0000313" key="4">
    <source>
        <dbReference type="EMBL" id="KKN58253.1"/>
    </source>
</evidence>
<dbReference type="EMBL" id="LAZR01000769">
    <property type="protein sequence ID" value="KKN58253.1"/>
    <property type="molecule type" value="Genomic_DNA"/>
</dbReference>
<evidence type="ECO:0000259" key="3">
    <source>
        <dbReference type="Pfam" id="PF14341"/>
    </source>
</evidence>
<feature type="transmembrane region" description="Helical" evidence="1">
    <location>
        <begin position="12"/>
        <end position="32"/>
    </location>
</feature>
<evidence type="ECO:0000259" key="2">
    <source>
        <dbReference type="Pfam" id="PF13681"/>
    </source>
</evidence>
<organism evidence="4">
    <name type="scientific">marine sediment metagenome</name>
    <dbReference type="NCBI Taxonomy" id="412755"/>
    <lineage>
        <taxon>unclassified sequences</taxon>
        <taxon>metagenomes</taxon>
        <taxon>ecological metagenomes</taxon>
    </lineage>
</organism>
<dbReference type="Pfam" id="PF13681">
    <property type="entry name" value="PilX"/>
    <property type="match status" value="1"/>
</dbReference>
<accession>A0A0F9UX86</accession>
<keyword evidence="1" id="KW-1133">Transmembrane helix</keyword>
<protein>
    <recommendedName>
        <fullName evidence="5">Type 4 fimbrial biogenesis protein PilX N-terminal domain-containing protein</fullName>
    </recommendedName>
</protein>
<keyword evidence="1" id="KW-0812">Transmembrane</keyword>
<proteinExistence type="predicted"/>
<dbReference type="InterPro" id="IPR025205">
    <property type="entry name" value="PilX/PilW_C"/>
</dbReference>
<evidence type="ECO:0008006" key="5">
    <source>
        <dbReference type="Google" id="ProtNLM"/>
    </source>
</evidence>
<feature type="domain" description="Type 4 fimbrial biogenesis protein PilX N-terminal" evidence="3">
    <location>
        <begin position="10"/>
        <end position="60"/>
    </location>
</feature>
<name>A0A0F9UX86_9ZZZZ</name>
<keyword evidence="1" id="KW-0472">Membrane</keyword>